<protein>
    <submittedName>
        <fullName evidence="2">Uncharacterized protein</fullName>
    </submittedName>
</protein>
<dbReference type="Proteomes" id="UP000242610">
    <property type="component" value="Unassembled WGS sequence"/>
</dbReference>
<organism evidence="2 3">
    <name type="scientific">Bifidobacterium commune</name>
    <dbReference type="NCBI Taxonomy" id="1505727"/>
    <lineage>
        <taxon>Bacteria</taxon>
        <taxon>Bacillati</taxon>
        <taxon>Actinomycetota</taxon>
        <taxon>Actinomycetes</taxon>
        <taxon>Bifidobacteriales</taxon>
        <taxon>Bifidobacteriaceae</taxon>
        <taxon>Bifidobacterium</taxon>
    </lineage>
</organism>
<sequence>MKQEKKTPADGQESTRARRNTGFIGRSKPEQHDRDSKEYGNPSEPQRKGSKTGIWDSSMDTGFPFAGWFCHSKPI</sequence>
<feature type="compositionally biased region" description="Basic and acidic residues" evidence="1">
    <location>
        <begin position="1"/>
        <end position="16"/>
    </location>
</feature>
<evidence type="ECO:0000256" key="1">
    <source>
        <dbReference type="SAM" id="MobiDB-lite"/>
    </source>
</evidence>
<feature type="compositionally biased region" description="Basic and acidic residues" evidence="1">
    <location>
        <begin position="27"/>
        <end position="38"/>
    </location>
</feature>
<proteinExistence type="predicted"/>
<reference evidence="3" key="1">
    <citation type="submission" date="2016-08" db="EMBL/GenBank/DDBJ databases">
        <authorList>
            <person name="Varghese N."/>
            <person name="Submissions Spin"/>
        </authorList>
    </citation>
    <scope>NUCLEOTIDE SEQUENCE [LARGE SCALE GENOMIC DNA]</scope>
    <source>
        <strain evidence="3">R-52791</strain>
    </source>
</reference>
<feature type="region of interest" description="Disordered" evidence="1">
    <location>
        <begin position="1"/>
        <end position="57"/>
    </location>
</feature>
<gene>
    <name evidence="2" type="ORF">GA0061077_0576</name>
</gene>
<accession>A0A1C4H2R3</accession>
<dbReference type="EMBL" id="FMBL01000001">
    <property type="protein sequence ID" value="SCC79105.1"/>
    <property type="molecule type" value="Genomic_DNA"/>
</dbReference>
<evidence type="ECO:0000313" key="3">
    <source>
        <dbReference type="Proteomes" id="UP000242610"/>
    </source>
</evidence>
<dbReference type="AlphaFoldDB" id="A0A1C4H2R3"/>
<name>A0A1C4H2R3_9BIFI</name>
<evidence type="ECO:0000313" key="2">
    <source>
        <dbReference type="EMBL" id="SCC79105.1"/>
    </source>
</evidence>
<keyword evidence="3" id="KW-1185">Reference proteome</keyword>